<dbReference type="AlphaFoldDB" id="A0A5E7WKM7"/>
<organism evidence="6 7">
    <name type="scientific">Pseudomonas fluorescens</name>
    <dbReference type="NCBI Taxonomy" id="294"/>
    <lineage>
        <taxon>Bacteria</taxon>
        <taxon>Pseudomonadati</taxon>
        <taxon>Pseudomonadota</taxon>
        <taxon>Gammaproteobacteria</taxon>
        <taxon>Pseudomonadales</taxon>
        <taxon>Pseudomonadaceae</taxon>
        <taxon>Pseudomonas</taxon>
    </lineage>
</organism>
<accession>A0A5E7WKM7</accession>
<proteinExistence type="predicted"/>
<evidence type="ECO:0000256" key="3">
    <source>
        <dbReference type="ARBA" id="ARBA00022475"/>
    </source>
</evidence>
<evidence type="ECO:0000313" key="6">
    <source>
        <dbReference type="EMBL" id="VVQ35470.1"/>
    </source>
</evidence>
<dbReference type="EC" id="3.6.3.34" evidence="6"/>
<keyword evidence="4" id="KW-0406">Ion transport</keyword>
<dbReference type="Proteomes" id="UP000325645">
    <property type="component" value="Unassembled WGS sequence"/>
</dbReference>
<evidence type="ECO:0000256" key="4">
    <source>
        <dbReference type="ARBA" id="ARBA00023065"/>
    </source>
</evidence>
<sequence>MVLCQDTRYILLDEPLNNLGMAAAVSMMSQLRYAADKLGKTVVMVIRDINFASCYSDWIVAMRAGAVLAQGTAGQIMR</sequence>
<keyword evidence="6" id="KW-0378">Hydrolase</keyword>
<dbReference type="EMBL" id="CABVJH010000008">
    <property type="protein sequence ID" value="VVQ35470.1"/>
    <property type="molecule type" value="Genomic_DNA"/>
</dbReference>
<evidence type="ECO:0000256" key="1">
    <source>
        <dbReference type="ARBA" id="ARBA00004202"/>
    </source>
</evidence>
<dbReference type="PANTHER" id="PTHR42771">
    <property type="entry name" value="IRON(3+)-HYDROXAMATE IMPORT ATP-BINDING PROTEIN FHUC"/>
    <property type="match status" value="1"/>
</dbReference>
<evidence type="ECO:0000313" key="7">
    <source>
        <dbReference type="Proteomes" id="UP000325645"/>
    </source>
</evidence>
<gene>
    <name evidence="6" type="primary">fhuC</name>
    <name evidence="6" type="ORF">PS943_04360</name>
</gene>
<dbReference type="InterPro" id="IPR051535">
    <property type="entry name" value="Siderophore_ABC-ATPase"/>
</dbReference>
<keyword evidence="6" id="KW-0067">ATP-binding</keyword>
<evidence type="ECO:0000256" key="5">
    <source>
        <dbReference type="ARBA" id="ARBA00023136"/>
    </source>
</evidence>
<evidence type="ECO:0000256" key="2">
    <source>
        <dbReference type="ARBA" id="ARBA00022448"/>
    </source>
</evidence>
<keyword evidence="6" id="KW-0547">Nucleotide-binding</keyword>
<protein>
    <submittedName>
        <fullName evidence="6">Iron(3+)-hydroxamate import ATP-binding protein FhuC</fullName>
        <ecNumber evidence="6">3.6.3.34</ecNumber>
    </submittedName>
</protein>
<keyword evidence="3" id="KW-1003">Cell membrane</keyword>
<dbReference type="PANTHER" id="PTHR42771:SF3">
    <property type="entry name" value="PETROBACTIN IMPORT ATP-BINDING PROTEIN YCLP"/>
    <property type="match status" value="1"/>
</dbReference>
<dbReference type="GO" id="GO:0005886">
    <property type="term" value="C:plasma membrane"/>
    <property type="evidence" value="ECO:0007669"/>
    <property type="project" value="UniProtKB-SubCell"/>
</dbReference>
<keyword evidence="2" id="KW-0813">Transport</keyword>
<dbReference type="GO" id="GO:0016787">
    <property type="term" value="F:hydrolase activity"/>
    <property type="evidence" value="ECO:0007669"/>
    <property type="project" value="UniProtKB-KW"/>
</dbReference>
<dbReference type="GO" id="GO:0006811">
    <property type="term" value="P:monoatomic ion transport"/>
    <property type="evidence" value="ECO:0007669"/>
    <property type="project" value="UniProtKB-KW"/>
</dbReference>
<dbReference type="InterPro" id="IPR027417">
    <property type="entry name" value="P-loop_NTPase"/>
</dbReference>
<dbReference type="SUPFAM" id="SSF52540">
    <property type="entry name" value="P-loop containing nucleoside triphosphate hydrolases"/>
    <property type="match status" value="1"/>
</dbReference>
<dbReference type="Gene3D" id="3.40.50.300">
    <property type="entry name" value="P-loop containing nucleotide triphosphate hydrolases"/>
    <property type="match status" value="1"/>
</dbReference>
<keyword evidence="5" id="KW-0472">Membrane</keyword>
<dbReference type="GO" id="GO:0005524">
    <property type="term" value="F:ATP binding"/>
    <property type="evidence" value="ECO:0007669"/>
    <property type="project" value="UniProtKB-KW"/>
</dbReference>
<name>A0A5E7WKM7_PSEFL</name>
<reference evidence="6 7" key="1">
    <citation type="submission" date="2019-09" db="EMBL/GenBank/DDBJ databases">
        <authorList>
            <person name="Chandra G."/>
            <person name="Truman W A."/>
        </authorList>
    </citation>
    <scope>NUCLEOTIDE SEQUENCE [LARGE SCALE GENOMIC DNA]</scope>
    <source>
        <strain evidence="6">PS943</strain>
    </source>
</reference>
<comment type="subcellular location">
    <subcellularLocation>
        <location evidence="1">Cell membrane</location>
        <topology evidence="1">Peripheral membrane protein</topology>
    </subcellularLocation>
</comment>